<organism evidence="2">
    <name type="scientific">Arundo donax</name>
    <name type="common">Giant reed</name>
    <name type="synonym">Donax arundinaceus</name>
    <dbReference type="NCBI Taxonomy" id="35708"/>
    <lineage>
        <taxon>Eukaryota</taxon>
        <taxon>Viridiplantae</taxon>
        <taxon>Streptophyta</taxon>
        <taxon>Embryophyta</taxon>
        <taxon>Tracheophyta</taxon>
        <taxon>Spermatophyta</taxon>
        <taxon>Magnoliopsida</taxon>
        <taxon>Liliopsida</taxon>
        <taxon>Poales</taxon>
        <taxon>Poaceae</taxon>
        <taxon>PACMAD clade</taxon>
        <taxon>Arundinoideae</taxon>
        <taxon>Arundineae</taxon>
        <taxon>Arundo</taxon>
    </lineage>
</organism>
<evidence type="ECO:0000256" key="1">
    <source>
        <dbReference type="SAM" id="MobiDB-lite"/>
    </source>
</evidence>
<reference evidence="2" key="1">
    <citation type="submission" date="2014-09" db="EMBL/GenBank/DDBJ databases">
        <authorList>
            <person name="Magalhaes I.L.F."/>
            <person name="Oliveira U."/>
            <person name="Santos F.R."/>
            <person name="Vidigal T.H.D.A."/>
            <person name="Brescovit A.D."/>
            <person name="Santos A.J."/>
        </authorList>
    </citation>
    <scope>NUCLEOTIDE SEQUENCE</scope>
    <source>
        <tissue evidence="2">Shoot tissue taken approximately 20 cm above the soil surface</tissue>
    </source>
</reference>
<accession>A0A0A9CE42</accession>
<feature type="region of interest" description="Disordered" evidence="1">
    <location>
        <begin position="16"/>
        <end position="40"/>
    </location>
</feature>
<feature type="compositionally biased region" description="Polar residues" evidence="1">
    <location>
        <begin position="27"/>
        <end position="36"/>
    </location>
</feature>
<proteinExistence type="predicted"/>
<protein>
    <submittedName>
        <fullName evidence="2">Uncharacterized protein</fullName>
    </submittedName>
</protein>
<evidence type="ECO:0000313" key="2">
    <source>
        <dbReference type="EMBL" id="JAD73861.1"/>
    </source>
</evidence>
<name>A0A0A9CE42_ARUDO</name>
<reference evidence="2" key="2">
    <citation type="journal article" date="2015" name="Data Brief">
        <title>Shoot transcriptome of the giant reed, Arundo donax.</title>
        <authorList>
            <person name="Barrero R.A."/>
            <person name="Guerrero F.D."/>
            <person name="Moolhuijzen P."/>
            <person name="Goolsby J.A."/>
            <person name="Tidwell J."/>
            <person name="Bellgard S.E."/>
            <person name="Bellgard M.I."/>
        </authorList>
    </citation>
    <scope>NUCLEOTIDE SEQUENCE</scope>
    <source>
        <tissue evidence="2">Shoot tissue taken approximately 20 cm above the soil surface</tissue>
    </source>
</reference>
<sequence>MCMLRSFSQAFRQTASLRPPSPHISHTHQPLHSSAPRSGEAFDQTALWRELCHQC</sequence>
<dbReference type="EMBL" id="GBRH01224034">
    <property type="protein sequence ID" value="JAD73861.1"/>
    <property type="molecule type" value="Transcribed_RNA"/>
</dbReference>
<dbReference type="AlphaFoldDB" id="A0A0A9CE42"/>